<name>A0A1H8VJN2_9BRAD</name>
<proteinExistence type="predicted"/>
<dbReference type="RefSeq" id="WP_011502786.1">
    <property type="nucleotide sequence ID" value="NZ_FODT01000009.1"/>
</dbReference>
<dbReference type="EMBL" id="FODT01000009">
    <property type="protein sequence ID" value="SEP15581.1"/>
    <property type="molecule type" value="Genomic_DNA"/>
</dbReference>
<keyword evidence="3" id="KW-0804">Transcription</keyword>
<evidence type="ECO:0000313" key="5">
    <source>
        <dbReference type="EMBL" id="SEP15581.1"/>
    </source>
</evidence>
<feature type="domain" description="HTH luxR-type" evidence="4">
    <location>
        <begin position="174"/>
        <end position="239"/>
    </location>
</feature>
<dbReference type="Proteomes" id="UP000199615">
    <property type="component" value="Unassembled WGS sequence"/>
</dbReference>
<protein>
    <submittedName>
        <fullName evidence="5">Regulatory protein, luxR family</fullName>
    </submittedName>
</protein>
<gene>
    <name evidence="5" type="ORF">SAMN05444123_10924</name>
</gene>
<evidence type="ECO:0000259" key="4">
    <source>
        <dbReference type="PROSITE" id="PS50043"/>
    </source>
</evidence>
<evidence type="ECO:0000256" key="2">
    <source>
        <dbReference type="ARBA" id="ARBA00023125"/>
    </source>
</evidence>
<organism evidence="5 6">
    <name type="scientific">Rhodopseudomonas pseudopalustris</name>
    <dbReference type="NCBI Taxonomy" id="1513892"/>
    <lineage>
        <taxon>Bacteria</taxon>
        <taxon>Pseudomonadati</taxon>
        <taxon>Pseudomonadota</taxon>
        <taxon>Alphaproteobacteria</taxon>
        <taxon>Hyphomicrobiales</taxon>
        <taxon>Nitrobacteraceae</taxon>
        <taxon>Rhodopseudomonas</taxon>
    </lineage>
</organism>
<dbReference type="PROSITE" id="PS50043">
    <property type="entry name" value="HTH_LUXR_2"/>
    <property type="match status" value="1"/>
</dbReference>
<dbReference type="PRINTS" id="PR00038">
    <property type="entry name" value="HTHLUXR"/>
</dbReference>
<evidence type="ECO:0000256" key="3">
    <source>
        <dbReference type="ARBA" id="ARBA00023163"/>
    </source>
</evidence>
<sequence>MLARIKLSEIIKGVGISAVVVDRSGKILEVSEGWTGLGSARTAIKLGKSYFETCIRPDRHSLDLLRGFKNLAENSIDFFATVSWREEAGERKHFLIAAMPRTDASGTILVLHIDLSVLLGGRQELSALMIGQGAAAAAQAETALLGVVRGAIVDALAASQARPSNLPMPRHRPEDPALDELTRPQIELLSYLANGMSNRQIAKERGMSINTVKSQVATVIQKLNVTNRTQAALFAVRNSAALGLQVHA</sequence>
<dbReference type="CDD" id="cd06170">
    <property type="entry name" value="LuxR_C_like"/>
    <property type="match status" value="1"/>
</dbReference>
<evidence type="ECO:0000256" key="1">
    <source>
        <dbReference type="ARBA" id="ARBA00023015"/>
    </source>
</evidence>
<evidence type="ECO:0000313" key="6">
    <source>
        <dbReference type="Proteomes" id="UP000199615"/>
    </source>
</evidence>
<reference evidence="6" key="1">
    <citation type="submission" date="2016-10" db="EMBL/GenBank/DDBJ databases">
        <authorList>
            <person name="Varghese N."/>
            <person name="Submissions S."/>
        </authorList>
    </citation>
    <scope>NUCLEOTIDE SEQUENCE [LARGE SCALE GENOMIC DNA]</scope>
    <source>
        <strain evidence="6">DSM 123</strain>
    </source>
</reference>
<keyword evidence="2" id="KW-0238">DNA-binding</keyword>
<keyword evidence="1" id="KW-0805">Transcription regulation</keyword>
<dbReference type="InterPro" id="IPR000792">
    <property type="entry name" value="Tscrpt_reg_LuxR_C"/>
</dbReference>
<dbReference type="GO" id="GO:0006355">
    <property type="term" value="P:regulation of DNA-templated transcription"/>
    <property type="evidence" value="ECO:0007669"/>
    <property type="project" value="InterPro"/>
</dbReference>
<dbReference type="PANTHER" id="PTHR44688:SF16">
    <property type="entry name" value="DNA-BINDING TRANSCRIPTIONAL ACTIVATOR DEVR_DOSR"/>
    <property type="match status" value="1"/>
</dbReference>
<dbReference type="InterPro" id="IPR036388">
    <property type="entry name" value="WH-like_DNA-bd_sf"/>
</dbReference>
<keyword evidence="6" id="KW-1185">Reference proteome</keyword>
<dbReference type="GO" id="GO:0003677">
    <property type="term" value="F:DNA binding"/>
    <property type="evidence" value="ECO:0007669"/>
    <property type="project" value="UniProtKB-KW"/>
</dbReference>
<dbReference type="PANTHER" id="PTHR44688">
    <property type="entry name" value="DNA-BINDING TRANSCRIPTIONAL ACTIVATOR DEVR_DOSR"/>
    <property type="match status" value="1"/>
</dbReference>
<dbReference type="Pfam" id="PF00196">
    <property type="entry name" value="GerE"/>
    <property type="match status" value="1"/>
</dbReference>
<accession>A0A1H8VJN2</accession>
<dbReference type="Gene3D" id="1.10.10.10">
    <property type="entry name" value="Winged helix-like DNA-binding domain superfamily/Winged helix DNA-binding domain"/>
    <property type="match status" value="1"/>
</dbReference>
<dbReference type="AlphaFoldDB" id="A0A1H8VJN2"/>
<dbReference type="OrthoDB" id="9807052at2"/>
<dbReference type="SUPFAM" id="SSF46894">
    <property type="entry name" value="C-terminal effector domain of the bipartite response regulators"/>
    <property type="match status" value="1"/>
</dbReference>
<dbReference type="InterPro" id="IPR016032">
    <property type="entry name" value="Sig_transdc_resp-reg_C-effctor"/>
</dbReference>
<dbReference type="SMART" id="SM00421">
    <property type="entry name" value="HTH_LUXR"/>
    <property type="match status" value="1"/>
</dbReference>